<protein>
    <recommendedName>
        <fullName evidence="8">Flavin-containing monooxygenase</fullName>
        <ecNumber evidence="8">1.-.-.-</ecNumber>
    </recommendedName>
</protein>
<evidence type="ECO:0000256" key="8">
    <source>
        <dbReference type="RuleBase" id="RU361177"/>
    </source>
</evidence>
<dbReference type="PIRSF" id="PIRSF000332">
    <property type="entry name" value="FMO"/>
    <property type="match status" value="1"/>
</dbReference>
<accession>A0ABD1TFG9</accession>
<dbReference type="FunFam" id="3.50.50.60:FF:000138">
    <property type="entry name" value="Flavin-containing monooxygenase"/>
    <property type="match status" value="1"/>
</dbReference>
<sequence>MEKSLKVAVIGAGVAGLAAARELRREGQQVVVVYEKSDQLGGTWVYDPRVESDPLGLDPNREIVHGSLYSSLCTNLPRQLMSFSDYPFEIRKNGELRTFPDHEEVLEYLNKFARDFGLVELIRFNTEVVRVQRVNDQWIVGSRSTMSDFSLEEAFDAVIVCNGHHTQPRIADIPGIKKWPGKQIHSHNYRVPETFLDQVVVVIGDGPSAHDISKDIAKAAKEVHLSSRSPEIKVSKLDCYGNIWKHPKIDCVCENGEVAFQDGVSVHADIILHCTGYNYDFPFLETNGIVSVDDNRVGPLYKHVFPPKLAPSLSFIGISLTVDLFHMIEFQAKWMARVLTSKVLLPSENEMLIDIEQQYKRLEEAGKLKHYTHNLLYDEFEYQDWLAAQVGEPGADEGLKQITRTLLKFLADNGWFRYFRALGTLFSPRTLSPPSQQSLVPDLLKSATLSFLRIFSHMRRASKQGPLHFFGTTPRVHLS</sequence>
<evidence type="ECO:0000313" key="9">
    <source>
        <dbReference type="EMBL" id="KAL2511462.1"/>
    </source>
</evidence>
<proteinExistence type="inferred from homology"/>
<reference evidence="10" key="1">
    <citation type="submission" date="2024-07" db="EMBL/GenBank/DDBJ databases">
        <title>Two chromosome-level genome assemblies of Korean endemic species Abeliophyllum distichum and Forsythia ovata (Oleaceae).</title>
        <authorList>
            <person name="Jang H."/>
        </authorList>
    </citation>
    <scope>NUCLEOTIDE SEQUENCE [LARGE SCALE GENOMIC DNA]</scope>
</reference>
<dbReference type="PANTHER" id="PTHR23023">
    <property type="entry name" value="DIMETHYLANILINE MONOOXYGENASE"/>
    <property type="match status" value="1"/>
</dbReference>
<comment type="similarity">
    <text evidence="2 8">Belongs to the FMO family.</text>
</comment>
<dbReference type="InterPro" id="IPR036188">
    <property type="entry name" value="FAD/NAD-bd_sf"/>
</dbReference>
<evidence type="ECO:0000256" key="7">
    <source>
        <dbReference type="ARBA" id="ARBA00023033"/>
    </source>
</evidence>
<evidence type="ECO:0000256" key="5">
    <source>
        <dbReference type="ARBA" id="ARBA00022857"/>
    </source>
</evidence>
<keyword evidence="3 8" id="KW-0285">Flavoprotein</keyword>
<evidence type="ECO:0000256" key="1">
    <source>
        <dbReference type="ARBA" id="ARBA00001974"/>
    </source>
</evidence>
<gene>
    <name evidence="9" type="ORF">Adt_17062</name>
</gene>
<keyword evidence="6 8" id="KW-0560">Oxidoreductase</keyword>
<keyword evidence="4 8" id="KW-0274">FAD</keyword>
<dbReference type="Proteomes" id="UP001604336">
    <property type="component" value="Unassembled WGS sequence"/>
</dbReference>
<evidence type="ECO:0000256" key="4">
    <source>
        <dbReference type="ARBA" id="ARBA00022827"/>
    </source>
</evidence>
<dbReference type="Pfam" id="PF00743">
    <property type="entry name" value="FMO-like"/>
    <property type="match status" value="2"/>
</dbReference>
<dbReference type="InterPro" id="IPR050346">
    <property type="entry name" value="FMO-like"/>
</dbReference>
<evidence type="ECO:0000313" key="10">
    <source>
        <dbReference type="Proteomes" id="UP001604336"/>
    </source>
</evidence>
<name>A0ABD1TFG9_9LAMI</name>
<dbReference type="AlphaFoldDB" id="A0ABD1TFG9"/>
<dbReference type="SUPFAM" id="SSF51905">
    <property type="entry name" value="FAD/NAD(P)-binding domain"/>
    <property type="match status" value="2"/>
</dbReference>
<comment type="cofactor">
    <cofactor evidence="1 8">
        <name>FAD</name>
        <dbReference type="ChEBI" id="CHEBI:57692"/>
    </cofactor>
</comment>
<keyword evidence="7 8" id="KW-0503">Monooxygenase</keyword>
<dbReference type="InterPro" id="IPR000960">
    <property type="entry name" value="Flavin_mOase"/>
</dbReference>
<keyword evidence="5" id="KW-0521">NADP</keyword>
<evidence type="ECO:0000256" key="6">
    <source>
        <dbReference type="ARBA" id="ARBA00023002"/>
    </source>
</evidence>
<dbReference type="EC" id="1.-.-.-" evidence="8"/>
<dbReference type="InterPro" id="IPR020946">
    <property type="entry name" value="Flavin_mOase-like"/>
</dbReference>
<dbReference type="GO" id="GO:0016709">
    <property type="term" value="F:oxidoreductase activity, acting on paired donors, with incorporation or reduction of molecular oxygen, NAD(P)H as one donor, and incorporation of one atom of oxygen"/>
    <property type="evidence" value="ECO:0007669"/>
    <property type="project" value="UniProtKB-ARBA"/>
</dbReference>
<dbReference type="EMBL" id="JBFOLK010000005">
    <property type="protein sequence ID" value="KAL2511462.1"/>
    <property type="molecule type" value="Genomic_DNA"/>
</dbReference>
<comment type="caution">
    <text evidence="9">The sequence shown here is derived from an EMBL/GenBank/DDBJ whole genome shotgun (WGS) entry which is preliminary data.</text>
</comment>
<dbReference type="PRINTS" id="PR00370">
    <property type="entry name" value="FMOXYGENASE"/>
</dbReference>
<evidence type="ECO:0000256" key="3">
    <source>
        <dbReference type="ARBA" id="ARBA00022630"/>
    </source>
</evidence>
<keyword evidence="10" id="KW-1185">Reference proteome</keyword>
<organism evidence="9 10">
    <name type="scientific">Abeliophyllum distichum</name>
    <dbReference type="NCBI Taxonomy" id="126358"/>
    <lineage>
        <taxon>Eukaryota</taxon>
        <taxon>Viridiplantae</taxon>
        <taxon>Streptophyta</taxon>
        <taxon>Embryophyta</taxon>
        <taxon>Tracheophyta</taxon>
        <taxon>Spermatophyta</taxon>
        <taxon>Magnoliopsida</taxon>
        <taxon>eudicotyledons</taxon>
        <taxon>Gunneridae</taxon>
        <taxon>Pentapetalae</taxon>
        <taxon>asterids</taxon>
        <taxon>lamiids</taxon>
        <taxon>Lamiales</taxon>
        <taxon>Oleaceae</taxon>
        <taxon>Forsythieae</taxon>
        <taxon>Abeliophyllum</taxon>
    </lineage>
</organism>
<dbReference type="GO" id="GO:0050660">
    <property type="term" value="F:flavin adenine dinucleotide binding"/>
    <property type="evidence" value="ECO:0007669"/>
    <property type="project" value="UniProtKB-ARBA"/>
</dbReference>
<dbReference type="Gene3D" id="3.50.50.60">
    <property type="entry name" value="FAD/NAD(P)-binding domain"/>
    <property type="match status" value="2"/>
</dbReference>
<evidence type="ECO:0000256" key="2">
    <source>
        <dbReference type="ARBA" id="ARBA00009183"/>
    </source>
</evidence>